<dbReference type="GO" id="GO:0019976">
    <property type="term" value="F:interleukin-2 binding"/>
    <property type="evidence" value="ECO:0000318"/>
    <property type="project" value="GO_Central"/>
</dbReference>
<feature type="compositionally biased region" description="Polar residues" evidence="16">
    <location>
        <begin position="204"/>
        <end position="216"/>
    </location>
</feature>
<evidence type="ECO:0000256" key="5">
    <source>
        <dbReference type="ARBA" id="ARBA00022692"/>
    </source>
</evidence>
<dbReference type="SMART" id="SM00032">
    <property type="entry name" value="CCP"/>
    <property type="match status" value="2"/>
</dbReference>
<evidence type="ECO:0000256" key="15">
    <source>
        <dbReference type="PROSITE-ProRule" id="PRU00302"/>
    </source>
</evidence>
<evidence type="ECO:0000256" key="6">
    <source>
        <dbReference type="ARBA" id="ARBA00022729"/>
    </source>
</evidence>
<keyword evidence="8" id="KW-0391">Immunity</keyword>
<dbReference type="FunFam" id="2.20.28.230:FF:000002">
    <property type="entry name" value="Interleukin-2 receptor subunit alpha"/>
    <property type="match status" value="1"/>
</dbReference>
<dbReference type="Proteomes" id="UP000805418">
    <property type="component" value="Chromosome 2"/>
</dbReference>
<evidence type="ECO:0000256" key="4">
    <source>
        <dbReference type="ARBA" id="ARBA00022659"/>
    </source>
</evidence>
<comment type="subcellular location">
    <subcellularLocation>
        <location evidence="2">Membrane</location>
        <topology evidence="2">Single-pass type I membrane protein</topology>
    </subcellularLocation>
</comment>
<proteinExistence type="predicted"/>
<dbReference type="Reactome" id="R-CFA-5673001">
    <property type="pathway name" value="RAF/MAP kinase cascade"/>
</dbReference>
<evidence type="ECO:0000256" key="1">
    <source>
        <dbReference type="ARBA" id="ARBA00002381"/>
    </source>
</evidence>
<evidence type="ECO:0000313" key="20">
    <source>
        <dbReference type="Proteomes" id="UP000805418"/>
    </source>
</evidence>
<dbReference type="OrthoDB" id="9833060at2759"/>
<evidence type="ECO:0000256" key="3">
    <source>
        <dbReference type="ARBA" id="ARBA00013445"/>
    </source>
</evidence>
<dbReference type="InterPro" id="IPR035976">
    <property type="entry name" value="Sushi/SCR/CCP_sf"/>
</dbReference>
<keyword evidence="5" id="KW-0812">Transmembrane</keyword>
<comment type="caution">
    <text evidence="15">Lacks conserved residue(s) required for the propagation of feature annotation.</text>
</comment>
<evidence type="ECO:0000256" key="10">
    <source>
        <dbReference type="ARBA" id="ARBA00023136"/>
    </source>
</evidence>
<organism evidence="19 20">
    <name type="scientific">Canis lupus familiaris</name>
    <name type="common">Dog</name>
    <name type="synonym">Canis familiaris</name>
    <dbReference type="NCBI Taxonomy" id="9615"/>
    <lineage>
        <taxon>Eukaryota</taxon>
        <taxon>Metazoa</taxon>
        <taxon>Chordata</taxon>
        <taxon>Craniata</taxon>
        <taxon>Vertebrata</taxon>
        <taxon>Euteleostomi</taxon>
        <taxon>Mammalia</taxon>
        <taxon>Eutheria</taxon>
        <taxon>Laurasiatheria</taxon>
        <taxon>Carnivora</taxon>
        <taxon>Caniformia</taxon>
        <taxon>Canidae</taxon>
        <taxon>Canis</taxon>
    </lineage>
</organism>
<reference evidence="19" key="1">
    <citation type="submission" date="2020-03" db="EMBL/GenBank/DDBJ databases">
        <title>Long-read based genome assembly of a Labrador retriever dog.</title>
        <authorList>
            <person name="Eory L."/>
            <person name="Zhang W."/>
            <person name="Schoenebeck J."/>
        </authorList>
    </citation>
    <scope>NUCLEOTIDE SEQUENCE [LARGE SCALE GENOMIC DNA]</scope>
    <source>
        <strain evidence="19">Labrador retriever</strain>
    </source>
</reference>
<keyword evidence="9" id="KW-1133">Transmembrane helix</keyword>
<dbReference type="Gene3D" id="2.20.28.230">
    <property type="match status" value="3"/>
</dbReference>
<keyword evidence="20" id="KW-1185">Reference proteome</keyword>
<dbReference type="GO" id="GO:0004911">
    <property type="term" value="F:interleukin-2 receptor activity"/>
    <property type="evidence" value="ECO:0007669"/>
    <property type="project" value="InterPro"/>
</dbReference>
<feature type="compositionally biased region" description="Basic and acidic residues" evidence="16">
    <location>
        <begin position="86"/>
        <end position="102"/>
    </location>
</feature>
<dbReference type="GO" id="GO:0006954">
    <property type="term" value="P:inflammatory response"/>
    <property type="evidence" value="ECO:0000318"/>
    <property type="project" value="GO_Central"/>
</dbReference>
<evidence type="ECO:0000256" key="16">
    <source>
        <dbReference type="SAM" id="MobiDB-lite"/>
    </source>
</evidence>
<evidence type="ECO:0000256" key="8">
    <source>
        <dbReference type="ARBA" id="ARBA00022859"/>
    </source>
</evidence>
<evidence type="ECO:0000256" key="12">
    <source>
        <dbReference type="ARBA" id="ARBA00023170"/>
    </source>
</evidence>
<dbReference type="Reactome" id="R-CFA-9020558">
    <property type="pathway name" value="Interleukin-2 signaling"/>
</dbReference>
<feature type="disulfide bond" evidence="15">
    <location>
        <begin position="122"/>
        <end position="165"/>
    </location>
</feature>
<protein>
    <recommendedName>
        <fullName evidence="3">Interleukin-2 receptor subunit alpha</fullName>
    </recommendedName>
</protein>
<keyword evidence="12" id="KW-0675">Receptor</keyword>
<dbReference type="GO" id="GO:0002682">
    <property type="term" value="P:regulation of immune system process"/>
    <property type="evidence" value="ECO:0007669"/>
    <property type="project" value="UniProtKB-ARBA"/>
</dbReference>
<evidence type="ECO:0000256" key="2">
    <source>
        <dbReference type="ARBA" id="ARBA00004479"/>
    </source>
</evidence>
<reference evidence="19" key="2">
    <citation type="submission" date="2025-08" db="UniProtKB">
        <authorList>
            <consortium name="Ensembl"/>
        </authorList>
    </citation>
    <scope>IDENTIFICATION</scope>
    <source>
        <strain evidence="19">Boxer</strain>
    </source>
</reference>
<dbReference type="GO" id="GO:0016020">
    <property type="term" value="C:membrane"/>
    <property type="evidence" value="ECO:0007669"/>
    <property type="project" value="UniProtKB-SubCell"/>
</dbReference>
<evidence type="ECO:0000256" key="13">
    <source>
        <dbReference type="ARBA" id="ARBA00023180"/>
    </source>
</evidence>
<feature type="region of interest" description="Disordered" evidence="16">
    <location>
        <begin position="186"/>
        <end position="263"/>
    </location>
</feature>
<keyword evidence="13" id="KW-0325">Glycoprotein</keyword>
<dbReference type="InterPro" id="IPR015486">
    <property type="entry name" value="IL-2_rcpt_alpha"/>
</dbReference>
<feature type="domain" description="Sushi" evidence="18">
    <location>
        <begin position="120"/>
        <end position="183"/>
    </location>
</feature>
<dbReference type="GO" id="GO:0006955">
    <property type="term" value="P:immune response"/>
    <property type="evidence" value="ECO:0007669"/>
    <property type="project" value="UniProtKB-ARBA"/>
</dbReference>
<evidence type="ECO:0000256" key="11">
    <source>
        <dbReference type="ARBA" id="ARBA00023157"/>
    </source>
</evidence>
<dbReference type="PROSITE" id="PS50923">
    <property type="entry name" value="SUSHI"/>
    <property type="match status" value="1"/>
</dbReference>
<name>A0A8I3RRY0_CANLF</name>
<dbReference type="Ensembl" id="ENSCAFT00845003621.1">
    <property type="protein sequence ID" value="ENSCAFP00845002873.1"/>
    <property type="gene ID" value="ENSCAFG00845002030.1"/>
</dbReference>
<evidence type="ECO:0000259" key="18">
    <source>
        <dbReference type="PROSITE" id="PS50923"/>
    </source>
</evidence>
<comment type="function">
    <text evidence="1">Receptor for interleukin-2. The receptor is involved in the regulation of immune tolerance by controlling regulatory T cells (TREGs) activity. TREGs suppress the activation and expansion of autoreactive T-cells.</text>
</comment>
<feature type="chain" id="PRO_5035183947" description="Interleukin-2 receptor subunit alpha" evidence="17">
    <location>
        <begin position="19"/>
        <end position="279"/>
    </location>
</feature>
<evidence type="ECO:0000256" key="9">
    <source>
        <dbReference type="ARBA" id="ARBA00022989"/>
    </source>
</evidence>
<dbReference type="GeneTree" id="ENSGT00390000018872"/>
<keyword evidence="4 15" id="KW-0768">Sushi</keyword>
<feature type="region of interest" description="Disordered" evidence="16">
    <location>
        <begin position="86"/>
        <end position="112"/>
    </location>
</feature>
<evidence type="ECO:0000256" key="14">
    <source>
        <dbReference type="ARBA" id="ARBA00025938"/>
    </source>
</evidence>
<evidence type="ECO:0000256" key="17">
    <source>
        <dbReference type="SAM" id="SignalP"/>
    </source>
</evidence>
<feature type="signal peptide" evidence="17">
    <location>
        <begin position="1"/>
        <end position="18"/>
    </location>
</feature>
<evidence type="ECO:0000256" key="7">
    <source>
        <dbReference type="ARBA" id="ARBA00022737"/>
    </source>
</evidence>
<comment type="subunit">
    <text evidence="14">Non-covalent dimer of an alpha and a beta subunit. IL2R exists in 3 different forms: a high affinity dimer, an intermediate affinity monomer (beta subunit), and a low affinity monomer (alpha subunit). The high and intermediate affinity forms also associate with a gamma subunit.</text>
</comment>
<dbReference type="Pfam" id="PF00084">
    <property type="entry name" value="Sushi"/>
    <property type="match status" value="2"/>
</dbReference>
<evidence type="ECO:0000313" key="19">
    <source>
        <dbReference type="Ensembl" id="ENSCAFP00845002873.1"/>
    </source>
</evidence>
<keyword evidence="11 15" id="KW-1015">Disulfide bond</keyword>
<dbReference type="CDD" id="cd00033">
    <property type="entry name" value="CCP"/>
    <property type="match status" value="1"/>
</dbReference>
<keyword evidence="10" id="KW-0472">Membrane</keyword>
<keyword evidence="7" id="KW-0677">Repeat</keyword>
<dbReference type="InterPro" id="IPR000436">
    <property type="entry name" value="Sushi_SCR_CCP_dom"/>
</dbReference>
<accession>A0A8I3RRY0</accession>
<sequence length="279" mass="31026">MEPCLLMWGILTFITVSGYTTDLCDDDPPNLKHATFKALTYKTGTVLNCDCERGFRRISSYMHCTGNSSHASWENKCQCKSISPENRKGKVTTKPEEQKGENPTEMQSQTPPMDEVDLVGHCREPPPWEHENSKRIYHFVVGQTLHYQCMQGFTALHRGPAKSICKTIFGKTRWTQPPLKCISESQFPDDEELQASTDAPAGRDTSSPFITTSTPGKATISGPETIMQGTKRFASRSPARSCVRDGQAQTTSRPSHVSNAGRLGGSVSWATDSWFRLRS</sequence>
<dbReference type="PANTHER" id="PTHR10573">
    <property type="entry name" value="INTERLEUKIN-2 RECEPTOR ALPHA CHAIN"/>
    <property type="match status" value="1"/>
</dbReference>
<gene>
    <name evidence="19" type="primary">IL2RA</name>
</gene>
<keyword evidence="6 17" id="KW-0732">Signal</keyword>
<feature type="compositionally biased region" description="Polar residues" evidence="16">
    <location>
        <begin position="247"/>
        <end position="258"/>
    </location>
</feature>
<dbReference type="Reactome" id="R-CFA-912526">
    <property type="pathway name" value="Interleukin receptor SHC signaling"/>
</dbReference>
<dbReference type="AlphaFoldDB" id="A0A8I3RRY0"/>
<dbReference type="SUPFAM" id="SSF57535">
    <property type="entry name" value="Complement control module/SCR domain"/>
    <property type="match status" value="2"/>
</dbReference>
<reference evidence="19" key="3">
    <citation type="submission" date="2025-09" db="UniProtKB">
        <authorList>
            <consortium name="Ensembl"/>
        </authorList>
    </citation>
    <scope>IDENTIFICATION</scope>
    <source>
        <strain evidence="19">Boxer</strain>
    </source>
</reference>
<dbReference type="PANTHER" id="PTHR10573:SF0">
    <property type="entry name" value="INTERLEUKIN-2 RECEPTOR SUBUNIT ALPHA"/>
    <property type="match status" value="1"/>
</dbReference>